<dbReference type="GO" id="GO:0000932">
    <property type="term" value="C:P-body"/>
    <property type="evidence" value="ECO:0007669"/>
    <property type="project" value="TreeGrafter"/>
</dbReference>
<evidence type="ECO:0000313" key="6">
    <source>
        <dbReference type="EMBL" id="KAK9786078.1"/>
    </source>
</evidence>
<evidence type="ECO:0000256" key="5">
    <source>
        <dbReference type="SAM" id="MobiDB-lite"/>
    </source>
</evidence>
<comment type="similarity">
    <text evidence="2">Belongs to the DCP1 family.</text>
</comment>
<comment type="subcellular location">
    <subcellularLocation>
        <location evidence="1">Cytoplasm</location>
    </subcellularLocation>
</comment>
<dbReference type="Gene3D" id="2.30.29.30">
    <property type="entry name" value="Pleckstrin-homology domain (PH domain)/Phosphotyrosine-binding domain (PTB)"/>
    <property type="match status" value="1"/>
</dbReference>
<keyword evidence="3" id="KW-0963">Cytoplasm</keyword>
<accession>A0AAW1NLH1</accession>
<dbReference type="GO" id="GO:0003729">
    <property type="term" value="F:mRNA binding"/>
    <property type="evidence" value="ECO:0007669"/>
    <property type="project" value="TreeGrafter"/>
</dbReference>
<evidence type="ECO:0000256" key="3">
    <source>
        <dbReference type="ARBA" id="ARBA00022490"/>
    </source>
</evidence>
<dbReference type="GO" id="GO:0008047">
    <property type="term" value="F:enzyme activator activity"/>
    <property type="evidence" value="ECO:0007669"/>
    <property type="project" value="InterPro"/>
</dbReference>
<protein>
    <recommendedName>
        <fullName evidence="8">mRNA-decapping enzyme-like protein</fullName>
    </recommendedName>
</protein>
<dbReference type="Proteomes" id="UP001465755">
    <property type="component" value="Unassembled WGS sequence"/>
</dbReference>
<dbReference type="AlphaFoldDB" id="A0AAW1NLH1"/>
<dbReference type="Pfam" id="PF06058">
    <property type="entry name" value="DCP1"/>
    <property type="match status" value="1"/>
</dbReference>
<dbReference type="EMBL" id="JALJOQ010000281">
    <property type="protein sequence ID" value="KAK9786078.1"/>
    <property type="molecule type" value="Genomic_DNA"/>
</dbReference>
<dbReference type="GO" id="GO:0000290">
    <property type="term" value="P:deadenylation-dependent decapping of nuclear-transcribed mRNA"/>
    <property type="evidence" value="ECO:0007669"/>
    <property type="project" value="InterPro"/>
</dbReference>
<feature type="region of interest" description="Disordered" evidence="5">
    <location>
        <begin position="138"/>
        <end position="165"/>
    </location>
</feature>
<dbReference type="CDD" id="cd13182">
    <property type="entry name" value="EVH1-like_Dcp1"/>
    <property type="match status" value="1"/>
</dbReference>
<evidence type="ECO:0000313" key="7">
    <source>
        <dbReference type="Proteomes" id="UP001465755"/>
    </source>
</evidence>
<feature type="compositionally biased region" description="Low complexity" evidence="5">
    <location>
        <begin position="301"/>
        <end position="329"/>
    </location>
</feature>
<gene>
    <name evidence="6" type="ORF">WJX73_004637</name>
</gene>
<keyword evidence="4" id="KW-0507">mRNA processing</keyword>
<reference evidence="6 7" key="1">
    <citation type="journal article" date="2024" name="Nat. Commun.">
        <title>Phylogenomics reveals the evolutionary origins of lichenization in chlorophyte algae.</title>
        <authorList>
            <person name="Puginier C."/>
            <person name="Libourel C."/>
            <person name="Otte J."/>
            <person name="Skaloud P."/>
            <person name="Haon M."/>
            <person name="Grisel S."/>
            <person name="Petersen M."/>
            <person name="Berrin J.G."/>
            <person name="Delaux P.M."/>
            <person name="Dal Grande F."/>
            <person name="Keller J."/>
        </authorList>
    </citation>
    <scope>NUCLEOTIDE SEQUENCE [LARGE SCALE GENOMIC DNA]</scope>
    <source>
        <strain evidence="6 7">SAG 2036</strain>
    </source>
</reference>
<evidence type="ECO:0008006" key="8">
    <source>
        <dbReference type="Google" id="ProtNLM"/>
    </source>
</evidence>
<dbReference type="InterPro" id="IPR011993">
    <property type="entry name" value="PH-like_dom_sf"/>
</dbReference>
<dbReference type="PANTHER" id="PTHR16290">
    <property type="entry name" value="TRANSCRIPTION FACTOR SMIF DECAPPING ENZYME DCP1"/>
    <property type="match status" value="1"/>
</dbReference>
<sequence length="404" mass="43033">MARNANPGPQLSDKIAAQQFNMTVLQRIDPMIEQILASPGHVALYTMDNGTKAWNRTDVEGSFFLLKRRVEPYFQIFVLNKKSQTNFTEGLFDGIRTELTPPYLYYTNKEDKVVGIWFYEGEKATEMDHLISQLRSPTKLPQPQQAGVNHQRTGSAGPNQSQAQQDAFWDKPATVAAGQADARLQGFASTGQTSAQPGTAANPPGNQLAMLFAKAANTQGIAAPPAPMQAATPPPQPGTPVMATPAPQAPLDSRTATIAGGAVPPMSAAPHPSLLTPSFFQAQRQQVAAANAAKALERPSPTSTPADMMAPAAPTNQRAPAAAPAPENGNALNDLLSRAVRPMREPLQQAPRPPEVKELNPASYQAVATAGKRQQVREAMAALVASDEFIDLVTAKLQASGALH</sequence>
<dbReference type="GO" id="GO:0006397">
    <property type="term" value="P:mRNA processing"/>
    <property type="evidence" value="ECO:0007669"/>
    <property type="project" value="UniProtKB-KW"/>
</dbReference>
<evidence type="ECO:0000256" key="1">
    <source>
        <dbReference type="ARBA" id="ARBA00004496"/>
    </source>
</evidence>
<evidence type="ECO:0000256" key="4">
    <source>
        <dbReference type="ARBA" id="ARBA00022664"/>
    </source>
</evidence>
<feature type="region of interest" description="Disordered" evidence="5">
    <location>
        <begin position="296"/>
        <end position="329"/>
    </location>
</feature>
<evidence type="ECO:0000256" key="2">
    <source>
        <dbReference type="ARBA" id="ARBA00008778"/>
    </source>
</evidence>
<keyword evidence="7" id="KW-1185">Reference proteome</keyword>
<organism evidence="6 7">
    <name type="scientific">Symbiochloris irregularis</name>
    <dbReference type="NCBI Taxonomy" id="706552"/>
    <lineage>
        <taxon>Eukaryota</taxon>
        <taxon>Viridiplantae</taxon>
        <taxon>Chlorophyta</taxon>
        <taxon>core chlorophytes</taxon>
        <taxon>Trebouxiophyceae</taxon>
        <taxon>Trebouxiales</taxon>
        <taxon>Trebouxiaceae</taxon>
        <taxon>Symbiochloris</taxon>
    </lineage>
</organism>
<dbReference type="PANTHER" id="PTHR16290:SF0">
    <property type="entry name" value="DECAPPING PROTEIN 1, ISOFORM A"/>
    <property type="match status" value="1"/>
</dbReference>
<name>A0AAW1NLH1_9CHLO</name>
<proteinExistence type="inferred from homology"/>
<dbReference type="InterPro" id="IPR010334">
    <property type="entry name" value="Dcp1"/>
</dbReference>
<dbReference type="SUPFAM" id="SSF50729">
    <property type="entry name" value="PH domain-like"/>
    <property type="match status" value="1"/>
</dbReference>
<comment type="caution">
    <text evidence="6">The sequence shown here is derived from an EMBL/GenBank/DDBJ whole genome shotgun (WGS) entry which is preliminary data.</text>
</comment>
<dbReference type="GO" id="GO:0031087">
    <property type="term" value="P:deadenylation-independent decapping of nuclear-transcribed mRNA"/>
    <property type="evidence" value="ECO:0007669"/>
    <property type="project" value="TreeGrafter"/>
</dbReference>